<name>A0A517M437_9BACT</name>
<protein>
    <recommendedName>
        <fullName evidence="3">Plasmid stabilization system protein</fullName>
    </recommendedName>
</protein>
<gene>
    <name evidence="1" type="ORF">EC9_38210</name>
</gene>
<sequence length="96" mass="11044">MNAKLTRDTLADLLRGIEWFDKISLGLGDQFELEFFRALERVKKAPNLFPPNQTGYRPCRLKRFTAVLYFRIADNLIVVVGLFTSGENESVLQHRG</sequence>
<dbReference type="RefSeq" id="WP_145347446.1">
    <property type="nucleotide sequence ID" value="NZ_CP036261.1"/>
</dbReference>
<accession>A0A517M437</accession>
<reference evidence="1 2" key="1">
    <citation type="submission" date="2019-02" db="EMBL/GenBank/DDBJ databases">
        <title>Deep-cultivation of Planctomycetes and their phenomic and genomic characterization uncovers novel biology.</title>
        <authorList>
            <person name="Wiegand S."/>
            <person name="Jogler M."/>
            <person name="Boedeker C."/>
            <person name="Pinto D."/>
            <person name="Vollmers J."/>
            <person name="Rivas-Marin E."/>
            <person name="Kohn T."/>
            <person name="Peeters S.H."/>
            <person name="Heuer A."/>
            <person name="Rast P."/>
            <person name="Oberbeckmann S."/>
            <person name="Bunk B."/>
            <person name="Jeske O."/>
            <person name="Meyerdierks A."/>
            <person name="Storesund J.E."/>
            <person name="Kallscheuer N."/>
            <person name="Luecker S."/>
            <person name="Lage O.M."/>
            <person name="Pohl T."/>
            <person name="Merkel B.J."/>
            <person name="Hornburger P."/>
            <person name="Mueller R.-W."/>
            <person name="Bruemmer F."/>
            <person name="Labrenz M."/>
            <person name="Spormann A.M."/>
            <person name="Op den Camp H."/>
            <person name="Overmann J."/>
            <person name="Amann R."/>
            <person name="Jetten M.S.M."/>
            <person name="Mascher T."/>
            <person name="Medema M.H."/>
            <person name="Devos D.P."/>
            <person name="Kaster A.-K."/>
            <person name="Ovreas L."/>
            <person name="Rohde M."/>
            <person name="Galperin M.Y."/>
            <person name="Jogler C."/>
        </authorList>
    </citation>
    <scope>NUCLEOTIDE SEQUENCE [LARGE SCALE GENOMIC DNA]</scope>
    <source>
        <strain evidence="1 2">EC9</strain>
    </source>
</reference>
<dbReference type="Proteomes" id="UP000319557">
    <property type="component" value="Chromosome"/>
</dbReference>
<dbReference type="AlphaFoldDB" id="A0A517M437"/>
<dbReference type="EMBL" id="CP036261">
    <property type="protein sequence ID" value="QDS89621.1"/>
    <property type="molecule type" value="Genomic_DNA"/>
</dbReference>
<dbReference type="OrthoDB" id="9809155at2"/>
<evidence type="ECO:0000313" key="2">
    <source>
        <dbReference type="Proteomes" id="UP000319557"/>
    </source>
</evidence>
<proteinExistence type="predicted"/>
<evidence type="ECO:0000313" key="1">
    <source>
        <dbReference type="EMBL" id="QDS89621.1"/>
    </source>
</evidence>
<organism evidence="1 2">
    <name type="scientific">Rosistilla ulvae</name>
    <dbReference type="NCBI Taxonomy" id="1930277"/>
    <lineage>
        <taxon>Bacteria</taxon>
        <taxon>Pseudomonadati</taxon>
        <taxon>Planctomycetota</taxon>
        <taxon>Planctomycetia</taxon>
        <taxon>Pirellulales</taxon>
        <taxon>Pirellulaceae</taxon>
        <taxon>Rosistilla</taxon>
    </lineage>
</organism>
<dbReference type="KEGG" id="ruv:EC9_38210"/>
<evidence type="ECO:0008006" key="3">
    <source>
        <dbReference type="Google" id="ProtNLM"/>
    </source>
</evidence>
<keyword evidence="2" id="KW-1185">Reference proteome</keyword>